<dbReference type="Proteomes" id="UP000011115">
    <property type="component" value="Unassembled WGS sequence"/>
</dbReference>
<dbReference type="PaxDb" id="4113-PGSC0003DMT400076593"/>
<dbReference type="Gene3D" id="3.60.10.10">
    <property type="entry name" value="Endonuclease/exonuclease/phosphatase"/>
    <property type="match status" value="1"/>
</dbReference>
<evidence type="ECO:0000313" key="1">
    <source>
        <dbReference type="EnsemblPlants" id="PGSC0003DMT400076593"/>
    </source>
</evidence>
<dbReference type="eggNOG" id="KOG1075">
    <property type="taxonomic scope" value="Eukaryota"/>
</dbReference>
<dbReference type="InterPro" id="IPR036691">
    <property type="entry name" value="Endo/exonu/phosph_ase_sf"/>
</dbReference>
<organism evidence="1 2">
    <name type="scientific">Solanum tuberosum</name>
    <name type="common">Potato</name>
    <dbReference type="NCBI Taxonomy" id="4113"/>
    <lineage>
        <taxon>Eukaryota</taxon>
        <taxon>Viridiplantae</taxon>
        <taxon>Streptophyta</taxon>
        <taxon>Embryophyta</taxon>
        <taxon>Tracheophyta</taxon>
        <taxon>Spermatophyta</taxon>
        <taxon>Magnoliopsida</taxon>
        <taxon>eudicotyledons</taxon>
        <taxon>Gunneridae</taxon>
        <taxon>Pentapetalae</taxon>
        <taxon>asterids</taxon>
        <taxon>lamiids</taxon>
        <taxon>Solanales</taxon>
        <taxon>Solanaceae</taxon>
        <taxon>Solanoideae</taxon>
        <taxon>Solaneae</taxon>
        <taxon>Solanum</taxon>
    </lineage>
</organism>
<dbReference type="Gramene" id="PGSC0003DMT400076593">
    <property type="protein sequence ID" value="PGSC0003DMT400076593"/>
    <property type="gene ID" value="PGSC0003DMG400029780"/>
</dbReference>
<accession>M1CX15</accession>
<evidence type="ECO:0000313" key="2">
    <source>
        <dbReference type="Proteomes" id="UP000011115"/>
    </source>
</evidence>
<dbReference type="InParanoid" id="M1CX15"/>
<dbReference type="OMA" id="SARIFCK"/>
<dbReference type="SUPFAM" id="SSF56219">
    <property type="entry name" value="DNase I-like"/>
    <property type="match status" value="1"/>
</dbReference>
<dbReference type="HOGENOM" id="CLU_2445093_0_0_1"/>
<dbReference type="PANTHER" id="PTHR33710">
    <property type="entry name" value="BNAC02G09200D PROTEIN"/>
    <property type="match status" value="1"/>
</dbReference>
<reference evidence="2" key="1">
    <citation type="journal article" date="2011" name="Nature">
        <title>Genome sequence and analysis of the tuber crop potato.</title>
        <authorList>
            <consortium name="The Potato Genome Sequencing Consortium"/>
        </authorList>
    </citation>
    <scope>NUCLEOTIDE SEQUENCE [LARGE SCALE GENOMIC DNA]</scope>
    <source>
        <strain evidence="2">cv. DM1-3 516 R44</strain>
    </source>
</reference>
<dbReference type="AlphaFoldDB" id="M1CX15"/>
<sequence>MVLGDFNSLLKTDDRIGGNPVVWAEIMEFNECVLECGLIEFPTHGSRYTWSDKHDGNKKFSKIDWIFINREWLDAMPTCKALFLPEGINC</sequence>
<reference evidence="1" key="2">
    <citation type="submission" date="2015-06" db="UniProtKB">
        <authorList>
            <consortium name="EnsemblPlants"/>
        </authorList>
    </citation>
    <scope>IDENTIFICATION</scope>
    <source>
        <strain evidence="1">DM1-3 516 R44</strain>
    </source>
</reference>
<protein>
    <submittedName>
        <fullName evidence="1">Endonuclease/exonuclease/phosphatase</fullName>
    </submittedName>
</protein>
<name>M1CX15_SOLTU</name>
<dbReference type="PANTHER" id="PTHR33710:SF78">
    <property type="entry name" value="ENDONUCLEASE_EXONUCLEASE_PHOSPHATASE DOMAIN-CONTAINING PROTEIN"/>
    <property type="match status" value="1"/>
</dbReference>
<dbReference type="STRING" id="4113.M1CX15"/>
<proteinExistence type="predicted"/>
<dbReference type="EnsemblPlants" id="PGSC0003DMT400076593">
    <property type="protein sequence ID" value="PGSC0003DMT400076593"/>
    <property type="gene ID" value="PGSC0003DMG400029780"/>
</dbReference>
<keyword evidence="2" id="KW-1185">Reference proteome</keyword>